<dbReference type="Proteomes" id="UP000250918">
    <property type="component" value="Unassembled WGS sequence"/>
</dbReference>
<dbReference type="InterPro" id="IPR025746">
    <property type="entry name" value="PilX_N_dom"/>
</dbReference>
<keyword evidence="1" id="KW-0472">Membrane</keyword>
<evidence type="ECO:0000259" key="2">
    <source>
        <dbReference type="Pfam" id="PF14341"/>
    </source>
</evidence>
<evidence type="ECO:0000313" key="5">
    <source>
        <dbReference type="Proteomes" id="UP000250918"/>
    </source>
</evidence>
<dbReference type="Pfam" id="PF23981">
    <property type="entry name" value="DUF7305"/>
    <property type="match status" value="1"/>
</dbReference>
<keyword evidence="1" id="KW-1133">Transmembrane helix</keyword>
<dbReference type="EMBL" id="PQAP01000010">
    <property type="protein sequence ID" value="PWB75380.1"/>
    <property type="molecule type" value="Genomic_DNA"/>
</dbReference>
<dbReference type="Pfam" id="PF14341">
    <property type="entry name" value="PilX_N"/>
    <property type="match status" value="1"/>
</dbReference>
<protein>
    <recommendedName>
        <fullName evidence="6">Type 4 fimbrial biogenesis protein PilX N-terminal domain-containing protein</fullName>
    </recommendedName>
</protein>
<comment type="caution">
    <text evidence="4">The sequence shown here is derived from an EMBL/GenBank/DDBJ whole genome shotgun (WGS) entry which is preliminary data.</text>
</comment>
<feature type="domain" description="Type 4 fimbrial biogenesis protein PilX N-terminal" evidence="2">
    <location>
        <begin position="10"/>
        <end position="57"/>
    </location>
</feature>
<dbReference type="InterPro" id="IPR055729">
    <property type="entry name" value="DUF7305"/>
</dbReference>
<feature type="transmembrane region" description="Helical" evidence="1">
    <location>
        <begin position="12"/>
        <end position="31"/>
    </location>
</feature>
<gene>
    <name evidence="4" type="ORF">C3F09_02495</name>
</gene>
<dbReference type="AlphaFoldDB" id="A0A855XB75"/>
<sequence>MSCNIRNQTGSALLVVLMLVFMLSLLGIAAIDTSNVAVDLSFNRSHSDETFYIAEAGAKLAFMTIRNNPQWDTGYTHVAFGSGFYSVNVIDSSDDPALVDTIIVTSNGSNEYAKSTVRLILVPLPFHPFRTALFGDSCVDIRNSMSTDSYNSDSGSYVTTVTDDGGDVGSNGIIDIKNGAVINGDVTTSLADGAIVNPGSIVTGTVTTDAAEQHLPAVMPEDLNVAEATSIAGTGISGDYTYNATTKTFRSDGNCTLASGVYYFTDLVLDNSASLSLEPGAEVVIYVEGDIEIKNSGGINDGGVPENLLIFSTGDLVLKNSGNLYGVFYSPEATCDLRNSGSFFGAVVARNIIGHSSASFHYDRNLGNITKGTADIGMIGWKEL</sequence>
<evidence type="ECO:0000259" key="3">
    <source>
        <dbReference type="Pfam" id="PF23981"/>
    </source>
</evidence>
<reference evidence="4 5" key="1">
    <citation type="journal article" date="2018" name="ISME J.">
        <title>A methanotrophic archaeon couples anaerobic oxidation of methane to Fe(III) reduction.</title>
        <authorList>
            <person name="Cai C."/>
            <person name="Leu A.O."/>
            <person name="Xie G.J."/>
            <person name="Guo J."/>
            <person name="Feng Y."/>
            <person name="Zhao J.X."/>
            <person name="Tyson G.W."/>
            <person name="Yuan Z."/>
            <person name="Hu S."/>
        </authorList>
    </citation>
    <scope>NUCLEOTIDE SEQUENCE [LARGE SCALE GENOMIC DNA]</scope>
    <source>
        <strain evidence="4">FeB_12</strain>
    </source>
</reference>
<proteinExistence type="predicted"/>
<evidence type="ECO:0000256" key="1">
    <source>
        <dbReference type="SAM" id="Phobius"/>
    </source>
</evidence>
<name>A0A855XB75_9BACT</name>
<keyword evidence="1" id="KW-0812">Transmembrane</keyword>
<evidence type="ECO:0000313" key="4">
    <source>
        <dbReference type="EMBL" id="PWB75380.1"/>
    </source>
</evidence>
<feature type="domain" description="DUF7305" evidence="3">
    <location>
        <begin position="248"/>
        <end position="368"/>
    </location>
</feature>
<evidence type="ECO:0008006" key="6">
    <source>
        <dbReference type="Google" id="ProtNLM"/>
    </source>
</evidence>
<accession>A0A855XB75</accession>
<organism evidence="4 5">
    <name type="scientific">candidate division GN15 bacterium</name>
    <dbReference type="NCBI Taxonomy" id="2072418"/>
    <lineage>
        <taxon>Bacteria</taxon>
        <taxon>candidate division GN15</taxon>
    </lineage>
</organism>